<evidence type="ECO:0000313" key="2">
    <source>
        <dbReference type="Proteomes" id="UP000708208"/>
    </source>
</evidence>
<organism evidence="1 2">
    <name type="scientific">Allacma fusca</name>
    <dbReference type="NCBI Taxonomy" id="39272"/>
    <lineage>
        <taxon>Eukaryota</taxon>
        <taxon>Metazoa</taxon>
        <taxon>Ecdysozoa</taxon>
        <taxon>Arthropoda</taxon>
        <taxon>Hexapoda</taxon>
        <taxon>Collembola</taxon>
        <taxon>Symphypleona</taxon>
        <taxon>Sminthuridae</taxon>
        <taxon>Allacma</taxon>
    </lineage>
</organism>
<dbReference type="EMBL" id="CAJVCH010540050">
    <property type="protein sequence ID" value="CAG7826521.1"/>
    <property type="molecule type" value="Genomic_DNA"/>
</dbReference>
<feature type="non-terminal residue" evidence="1">
    <location>
        <position position="1"/>
    </location>
</feature>
<dbReference type="AlphaFoldDB" id="A0A8J2L5B1"/>
<sequence length="34" mass="4188">MKNILEEYAIFTIKYIRNFYIFGMTRKKKNVARS</sequence>
<accession>A0A8J2L5B1</accession>
<keyword evidence="2" id="KW-1185">Reference proteome</keyword>
<proteinExistence type="predicted"/>
<gene>
    <name evidence="1" type="ORF">AFUS01_LOCUS36571</name>
</gene>
<name>A0A8J2L5B1_9HEXA</name>
<dbReference type="Proteomes" id="UP000708208">
    <property type="component" value="Unassembled WGS sequence"/>
</dbReference>
<protein>
    <submittedName>
        <fullName evidence="1">Uncharacterized protein</fullName>
    </submittedName>
</protein>
<comment type="caution">
    <text evidence="1">The sequence shown here is derived from an EMBL/GenBank/DDBJ whole genome shotgun (WGS) entry which is preliminary data.</text>
</comment>
<evidence type="ECO:0000313" key="1">
    <source>
        <dbReference type="EMBL" id="CAG7826521.1"/>
    </source>
</evidence>
<reference evidence="1" key="1">
    <citation type="submission" date="2021-06" db="EMBL/GenBank/DDBJ databases">
        <authorList>
            <person name="Hodson N. C."/>
            <person name="Mongue J. A."/>
            <person name="Jaron S. K."/>
        </authorList>
    </citation>
    <scope>NUCLEOTIDE SEQUENCE</scope>
</reference>